<gene>
    <name evidence="1" type="ORF">NBRC111894_337</name>
</gene>
<reference evidence="1 2" key="1">
    <citation type="submission" date="2017-11" db="EMBL/GenBank/DDBJ databases">
        <title>Draft Genome Sequence of Sporolactobacillus inulinus NBRC 111894 Isolated from Koso, a Japanese Sugar-Vegetable Fermented Beverage.</title>
        <authorList>
            <person name="Chiou T.Y."/>
            <person name="Oshima K."/>
            <person name="Suda W."/>
            <person name="Hattori M."/>
            <person name="Takahashi T."/>
        </authorList>
    </citation>
    <scope>NUCLEOTIDE SEQUENCE [LARGE SCALE GENOMIC DNA]</scope>
    <source>
        <strain evidence="1 2">NBRC111894</strain>
    </source>
</reference>
<dbReference type="AlphaFoldDB" id="A0A4Y1Z6W3"/>
<evidence type="ECO:0000313" key="2">
    <source>
        <dbReference type="Proteomes" id="UP000319716"/>
    </source>
</evidence>
<evidence type="ECO:0000313" key="1">
    <source>
        <dbReference type="EMBL" id="GAY74783.1"/>
    </source>
</evidence>
<dbReference type="Proteomes" id="UP000319716">
    <property type="component" value="Unassembled WGS sequence"/>
</dbReference>
<organism evidence="1 2">
    <name type="scientific">Sporolactobacillus inulinus</name>
    <dbReference type="NCBI Taxonomy" id="2078"/>
    <lineage>
        <taxon>Bacteria</taxon>
        <taxon>Bacillati</taxon>
        <taxon>Bacillota</taxon>
        <taxon>Bacilli</taxon>
        <taxon>Bacillales</taxon>
        <taxon>Sporolactobacillaceae</taxon>
        <taxon>Sporolactobacillus</taxon>
    </lineage>
</organism>
<dbReference type="EMBL" id="BEXB01000002">
    <property type="protein sequence ID" value="GAY74783.1"/>
    <property type="molecule type" value="Genomic_DNA"/>
</dbReference>
<name>A0A4Y1Z6W3_9BACL</name>
<accession>A0A4Y1Z6W3</accession>
<protein>
    <submittedName>
        <fullName evidence="1">Uncharacterized protein</fullName>
    </submittedName>
</protein>
<proteinExistence type="predicted"/>
<sequence>MQMRITYEKSAAGKRRFISGRSLLPLNIPQLLYRFGTFVK</sequence>
<comment type="caution">
    <text evidence="1">The sequence shown here is derived from an EMBL/GenBank/DDBJ whole genome shotgun (WGS) entry which is preliminary data.</text>
</comment>